<dbReference type="GO" id="GO:0019915">
    <property type="term" value="P:lipid storage"/>
    <property type="evidence" value="ECO:0007669"/>
    <property type="project" value="InterPro"/>
</dbReference>
<dbReference type="InterPro" id="IPR019363">
    <property type="entry name" value="LDAH"/>
</dbReference>
<protein>
    <submittedName>
        <fullName evidence="2">Lipid droplet associated hydrolase</fullName>
    </submittedName>
</protein>
<dbReference type="AlphaFoldDB" id="A0A8C2BCT1"/>
<accession>A0A8C2BCT1</accession>
<dbReference type="PANTHER" id="PTHR13390">
    <property type="entry name" value="LIPASE"/>
    <property type="match status" value="1"/>
</dbReference>
<name>A0A8C2BCT1_CYPCA</name>
<evidence type="ECO:0000256" key="1">
    <source>
        <dbReference type="ARBA" id="ARBA00022801"/>
    </source>
</evidence>
<evidence type="ECO:0000313" key="2">
    <source>
        <dbReference type="Ensembl" id="ENSCCRP00015117690.1"/>
    </source>
</evidence>
<sequence length="222" mass="26134">MCLAAFYSMAKQRQVFPVAVMLFPTIEGMACRTQGKVMTPVLCLLRYTFYLPIFLLSLLPERLKLCLHCLIYYSFVTSNGMYMGSQEMRLVVERDNVTIRQHLSKLIFYYGAMDHWCPVQYYNDIRKDFPEGDIRLCERGIWHELKESLFSSVAPIKLKKVREKRTEPWYNSNNHALKKETHSLEHKWRTTKLEVFRIAWKNSMSSYRQALKLPGPSISTNS</sequence>
<dbReference type="GO" id="GO:0005811">
    <property type="term" value="C:lipid droplet"/>
    <property type="evidence" value="ECO:0007669"/>
    <property type="project" value="InterPro"/>
</dbReference>
<dbReference type="GO" id="GO:0016298">
    <property type="term" value="F:lipase activity"/>
    <property type="evidence" value="ECO:0007669"/>
    <property type="project" value="InterPro"/>
</dbReference>
<dbReference type="Ensembl" id="ENSCCRT00015121418.1">
    <property type="protein sequence ID" value="ENSCCRP00015117690.1"/>
    <property type="gene ID" value="ENSCCRG00015046445.1"/>
</dbReference>
<dbReference type="PANTHER" id="PTHR13390:SF0">
    <property type="entry name" value="LIPID DROPLET-ASSOCIATED HYDROLASE"/>
    <property type="match status" value="1"/>
</dbReference>
<evidence type="ECO:0000313" key="3">
    <source>
        <dbReference type="Proteomes" id="UP000694700"/>
    </source>
</evidence>
<keyword evidence="1" id="KW-0378">Hydrolase</keyword>
<organism evidence="2 3">
    <name type="scientific">Cyprinus carpio</name>
    <name type="common">Common carp</name>
    <dbReference type="NCBI Taxonomy" id="7962"/>
    <lineage>
        <taxon>Eukaryota</taxon>
        <taxon>Metazoa</taxon>
        <taxon>Chordata</taxon>
        <taxon>Craniata</taxon>
        <taxon>Vertebrata</taxon>
        <taxon>Euteleostomi</taxon>
        <taxon>Actinopterygii</taxon>
        <taxon>Neopterygii</taxon>
        <taxon>Teleostei</taxon>
        <taxon>Ostariophysi</taxon>
        <taxon>Cypriniformes</taxon>
        <taxon>Cyprinidae</taxon>
        <taxon>Cyprininae</taxon>
        <taxon>Cyprinus</taxon>
    </lineage>
</organism>
<reference evidence="2" key="1">
    <citation type="submission" date="2025-08" db="UniProtKB">
        <authorList>
            <consortium name="Ensembl"/>
        </authorList>
    </citation>
    <scope>IDENTIFICATION</scope>
</reference>
<dbReference type="Pfam" id="PF10230">
    <property type="entry name" value="LIDHydrolase"/>
    <property type="match status" value="1"/>
</dbReference>
<proteinExistence type="predicted"/>
<dbReference type="Proteomes" id="UP000694700">
    <property type="component" value="Unplaced"/>
</dbReference>